<accession>D6RMW9</accession>
<dbReference type="eggNOG" id="ENOG502SDR6">
    <property type="taxonomic scope" value="Eukaryota"/>
</dbReference>
<dbReference type="Gene3D" id="1.20.58.2190">
    <property type="match status" value="1"/>
</dbReference>
<sequence>MSSPSPQTSPIRTSDSPVAGPTPEEVAAAAERRFRQLQSQAQPSAAQLLQIHEKKQKFRRMVDPGIMRPNAKDAALSSLKVNPVYSPRMQWKCACADVCATPCLGLYDNPKFQRFKPTNTVIKRELVDRKGTLEYAVELGFRPEVENFQPYYKFNHRYEEDLKLGAEILKEFIKLYQEKDERAALAKRSEKAVAEAAHEKVRLAFMDDRKARMQRDEIERQARQARRSQSPAATNSVTSSRSRRSASRNLDALGEGRTLGETPQTLPDTDDTDPAPPPYAG</sequence>
<dbReference type="InParanoid" id="D6RMW9"/>
<organism evidence="2 3">
    <name type="scientific">Coprinopsis cinerea (strain Okayama-7 / 130 / ATCC MYA-4618 / FGSC 9003)</name>
    <name type="common">Inky cap fungus</name>
    <name type="synonym">Hormographiella aspergillata</name>
    <dbReference type="NCBI Taxonomy" id="240176"/>
    <lineage>
        <taxon>Eukaryota</taxon>
        <taxon>Fungi</taxon>
        <taxon>Dikarya</taxon>
        <taxon>Basidiomycota</taxon>
        <taxon>Agaricomycotina</taxon>
        <taxon>Agaricomycetes</taxon>
        <taxon>Agaricomycetidae</taxon>
        <taxon>Agaricales</taxon>
        <taxon>Agaricineae</taxon>
        <taxon>Psathyrellaceae</taxon>
        <taxon>Coprinopsis</taxon>
    </lineage>
</organism>
<reference evidence="2 3" key="1">
    <citation type="journal article" date="2010" name="Proc. Natl. Acad. Sci. U.S.A.">
        <title>Insights into evolution of multicellular fungi from the assembled chromosomes of the mushroom Coprinopsis cinerea (Coprinus cinereus).</title>
        <authorList>
            <person name="Stajich J.E."/>
            <person name="Wilke S.K."/>
            <person name="Ahren D."/>
            <person name="Au C.H."/>
            <person name="Birren B.W."/>
            <person name="Borodovsky M."/>
            <person name="Burns C."/>
            <person name="Canback B."/>
            <person name="Casselton L.A."/>
            <person name="Cheng C.K."/>
            <person name="Deng J."/>
            <person name="Dietrich F.S."/>
            <person name="Fargo D.C."/>
            <person name="Farman M.L."/>
            <person name="Gathman A.C."/>
            <person name="Goldberg J."/>
            <person name="Guigo R."/>
            <person name="Hoegger P.J."/>
            <person name="Hooker J.B."/>
            <person name="Huggins A."/>
            <person name="James T.Y."/>
            <person name="Kamada T."/>
            <person name="Kilaru S."/>
            <person name="Kodira C."/>
            <person name="Kues U."/>
            <person name="Kupfer D."/>
            <person name="Kwan H.S."/>
            <person name="Lomsadze A."/>
            <person name="Li W."/>
            <person name="Lilly W.W."/>
            <person name="Ma L.J."/>
            <person name="Mackey A.J."/>
            <person name="Manning G."/>
            <person name="Martin F."/>
            <person name="Muraguchi H."/>
            <person name="Natvig D.O."/>
            <person name="Palmerini H."/>
            <person name="Ramesh M.A."/>
            <person name="Rehmeyer C.J."/>
            <person name="Roe B.A."/>
            <person name="Shenoy N."/>
            <person name="Stanke M."/>
            <person name="Ter-Hovhannisyan V."/>
            <person name="Tunlid A."/>
            <person name="Velagapudi R."/>
            <person name="Vision T.J."/>
            <person name="Zeng Q."/>
            <person name="Zolan M.E."/>
            <person name="Pukkila P.J."/>
        </authorList>
    </citation>
    <scope>NUCLEOTIDE SEQUENCE [LARGE SCALE GENOMIC DNA]</scope>
    <source>
        <strain evidence="3">Okayama-7 / 130 / ATCC MYA-4618 / FGSC 9003</strain>
    </source>
</reference>
<dbReference type="Proteomes" id="UP000001861">
    <property type="component" value="Unassembled WGS sequence"/>
</dbReference>
<dbReference type="KEGG" id="cci:CC1G_14641"/>
<gene>
    <name evidence="2" type="ORF">CC1G_14641</name>
</gene>
<dbReference type="OrthoDB" id="49605at2759"/>
<feature type="compositionally biased region" description="Low complexity" evidence="1">
    <location>
        <begin position="227"/>
        <end position="240"/>
    </location>
</feature>
<name>D6RMW9_COPC7</name>
<evidence type="ECO:0000256" key="1">
    <source>
        <dbReference type="SAM" id="MobiDB-lite"/>
    </source>
</evidence>
<dbReference type="AlphaFoldDB" id="D6RMW9"/>
<evidence type="ECO:0008006" key="4">
    <source>
        <dbReference type="Google" id="ProtNLM"/>
    </source>
</evidence>
<dbReference type="GeneID" id="9379252"/>
<keyword evidence="3" id="KW-1185">Reference proteome</keyword>
<dbReference type="RefSeq" id="XP_002911210.1">
    <property type="nucleotide sequence ID" value="XM_002911164.1"/>
</dbReference>
<feature type="region of interest" description="Disordered" evidence="1">
    <location>
        <begin position="1"/>
        <end position="26"/>
    </location>
</feature>
<dbReference type="HOGENOM" id="CLU_081370_0_0_1"/>
<dbReference type="EMBL" id="AACS02000005">
    <property type="protein sequence ID" value="EFI27716.1"/>
    <property type="molecule type" value="Genomic_DNA"/>
</dbReference>
<dbReference type="STRING" id="240176.D6RMW9"/>
<proteinExistence type="predicted"/>
<dbReference type="VEuPathDB" id="FungiDB:CC1G_14641"/>
<dbReference type="OMA" id="KQAFYDD"/>
<protein>
    <recommendedName>
        <fullName evidence="4">PUB domain-containing protein</fullName>
    </recommendedName>
</protein>
<feature type="compositionally biased region" description="Polar residues" evidence="1">
    <location>
        <begin position="1"/>
        <end position="16"/>
    </location>
</feature>
<feature type="compositionally biased region" description="Low complexity" evidence="1">
    <location>
        <begin position="17"/>
        <end position="26"/>
    </location>
</feature>
<evidence type="ECO:0000313" key="3">
    <source>
        <dbReference type="Proteomes" id="UP000001861"/>
    </source>
</evidence>
<comment type="caution">
    <text evidence="2">The sequence shown here is derived from an EMBL/GenBank/DDBJ whole genome shotgun (WGS) entry which is preliminary data.</text>
</comment>
<evidence type="ECO:0000313" key="2">
    <source>
        <dbReference type="EMBL" id="EFI27716.1"/>
    </source>
</evidence>
<feature type="region of interest" description="Disordered" evidence="1">
    <location>
        <begin position="215"/>
        <end position="281"/>
    </location>
</feature>